<protein>
    <submittedName>
        <fullName evidence="1">Uncharacterized protein</fullName>
    </submittedName>
</protein>
<sequence length="542" mass="60199">MPPLLHFPITKTNYKSIEEEIFSLLSISTTFHHLTQLQAKVFTSGLHQNNFIATKLLNLCSSTSSISHALLIFHHIKNPSISLFNSLIRALSQHNHPLQALHSYSLMKHAQIPPDNFTFPSLLKASLSLPSPSPPLGGALHGEVIRTGFEPDHYIRVSLINMYSKLGCVESARYLFDEMPVRDIAVWNSMIAGFFRIEDVEKGRELFDRMPERNVVSWNTVVVGYVQNGQAAEALRLFQRMQAEGVRPNKVTLLGALSACAQAGALDVGRWVHRYIENSGIGMNVLLGNCLIDMYAKGGSLRDARHVFDGMSERSVVSWNCMISALAMHGLGEDAVSLFESMENEGKEPDDITFVGVLSACAHAGLIDKGRSFFDSMVEEHGIAPKLEHYGCMVDLLSRGGCVIEAHELIKRMPIPPDARIWGALLGACRTHGYLELAERAAGHLLELEPWNAGNYVLLSNVYAARGQWDNVEQVWEKMRGRLVQKTPGSSAIEVESYIHEFVTGDRSHPCSDKVYAKLEELSMQLKLVGYAPNTSSVLHMH</sequence>
<dbReference type="EMBL" id="CM056810">
    <property type="protein sequence ID" value="KAJ8643966.1"/>
    <property type="molecule type" value="Genomic_DNA"/>
</dbReference>
<dbReference type="Proteomes" id="UP001234297">
    <property type="component" value="Chromosome 2"/>
</dbReference>
<gene>
    <name evidence="1" type="ORF">MRB53_005714</name>
</gene>
<name>A0ACC2ME94_PERAE</name>
<keyword evidence="2" id="KW-1185">Reference proteome</keyword>
<comment type="caution">
    <text evidence="1">The sequence shown here is derived from an EMBL/GenBank/DDBJ whole genome shotgun (WGS) entry which is preliminary data.</text>
</comment>
<evidence type="ECO:0000313" key="2">
    <source>
        <dbReference type="Proteomes" id="UP001234297"/>
    </source>
</evidence>
<organism evidence="1 2">
    <name type="scientific">Persea americana</name>
    <name type="common">Avocado</name>
    <dbReference type="NCBI Taxonomy" id="3435"/>
    <lineage>
        <taxon>Eukaryota</taxon>
        <taxon>Viridiplantae</taxon>
        <taxon>Streptophyta</taxon>
        <taxon>Embryophyta</taxon>
        <taxon>Tracheophyta</taxon>
        <taxon>Spermatophyta</taxon>
        <taxon>Magnoliopsida</taxon>
        <taxon>Magnoliidae</taxon>
        <taxon>Laurales</taxon>
        <taxon>Lauraceae</taxon>
        <taxon>Persea</taxon>
    </lineage>
</organism>
<accession>A0ACC2ME94</accession>
<proteinExistence type="predicted"/>
<reference evidence="1 2" key="1">
    <citation type="journal article" date="2022" name="Hortic Res">
        <title>A haplotype resolved chromosomal level avocado genome allows analysis of novel avocado genes.</title>
        <authorList>
            <person name="Nath O."/>
            <person name="Fletcher S.J."/>
            <person name="Hayward A."/>
            <person name="Shaw L.M."/>
            <person name="Masouleh A.K."/>
            <person name="Furtado A."/>
            <person name="Henry R.J."/>
            <person name="Mitter N."/>
        </authorList>
    </citation>
    <scope>NUCLEOTIDE SEQUENCE [LARGE SCALE GENOMIC DNA]</scope>
    <source>
        <strain evidence="2">cv. Hass</strain>
    </source>
</reference>
<evidence type="ECO:0000313" key="1">
    <source>
        <dbReference type="EMBL" id="KAJ8643966.1"/>
    </source>
</evidence>